<dbReference type="EMBL" id="BAAAPB010000008">
    <property type="protein sequence ID" value="GAA1978530.1"/>
    <property type="molecule type" value="Genomic_DNA"/>
</dbReference>
<organism evidence="6 7">
    <name type="scientific">Nocardioides panacihumi</name>
    <dbReference type="NCBI Taxonomy" id="400774"/>
    <lineage>
        <taxon>Bacteria</taxon>
        <taxon>Bacillati</taxon>
        <taxon>Actinomycetota</taxon>
        <taxon>Actinomycetes</taxon>
        <taxon>Propionibacteriales</taxon>
        <taxon>Nocardioidaceae</taxon>
        <taxon>Nocardioides</taxon>
    </lineage>
</organism>
<keyword evidence="2" id="KW-0812">Transmembrane</keyword>
<sequence length="320" mass="33325">MRFNPKARLDTSRTRDVGGSGGGGLGGGGLGGGGMQLPTGKMGAGGIVLLLVIVLISQCTGVGPDLGSVLGGAAGSTLDASRFDQAQGDTGRYANCKSGEDANNNPDCALVAVENSLYDYWKGEVNGQFQPENGVETFTGSVNTNGCGNATTDVGPFYCPTDQTIYLDTSFYRDMLEGQLGGKDAPFVRAYVIAHEYGHHIQNLLGIMGKVRTQQGPRSDSVKLELQADCFAGMWAQAAQTTPDADGNVLISDLTDTDITDAIGAATAVGDDYIQNRMSGHANPESWTHGSSAQRVQWFKTGMASNDDVNACDTFAAGAV</sequence>
<name>A0ABP5DDU8_9ACTN</name>
<dbReference type="PANTHER" id="PTHR30168:SF0">
    <property type="entry name" value="INNER MEMBRANE PROTEIN"/>
    <property type="match status" value="1"/>
</dbReference>
<evidence type="ECO:0000313" key="6">
    <source>
        <dbReference type="EMBL" id="GAA1978530.1"/>
    </source>
</evidence>
<keyword evidence="4" id="KW-0472">Membrane</keyword>
<keyword evidence="7" id="KW-1185">Reference proteome</keyword>
<accession>A0ABP5DDU8</accession>
<reference evidence="7" key="1">
    <citation type="journal article" date="2019" name="Int. J. Syst. Evol. Microbiol.">
        <title>The Global Catalogue of Microorganisms (GCM) 10K type strain sequencing project: providing services to taxonomists for standard genome sequencing and annotation.</title>
        <authorList>
            <consortium name="The Broad Institute Genomics Platform"/>
            <consortium name="The Broad Institute Genome Sequencing Center for Infectious Disease"/>
            <person name="Wu L."/>
            <person name="Ma J."/>
        </authorList>
    </citation>
    <scope>NUCLEOTIDE SEQUENCE [LARGE SCALE GENOMIC DNA]</scope>
    <source>
        <strain evidence="7">JCM 15309</strain>
    </source>
</reference>
<comment type="subcellular location">
    <subcellularLocation>
        <location evidence="1">Membrane</location>
        <topology evidence="1">Single-pass membrane protein</topology>
    </subcellularLocation>
</comment>
<evidence type="ECO:0000256" key="4">
    <source>
        <dbReference type="ARBA" id="ARBA00023136"/>
    </source>
</evidence>
<dbReference type="Proteomes" id="UP001500571">
    <property type="component" value="Unassembled WGS sequence"/>
</dbReference>
<gene>
    <name evidence="6" type="ORF">GCM10009798_44710</name>
</gene>
<keyword evidence="3" id="KW-1133">Transmembrane helix</keyword>
<dbReference type="Pfam" id="PF04228">
    <property type="entry name" value="Zn_peptidase"/>
    <property type="match status" value="1"/>
</dbReference>
<feature type="region of interest" description="Disordered" evidence="5">
    <location>
        <begin position="1"/>
        <end position="25"/>
    </location>
</feature>
<dbReference type="PANTHER" id="PTHR30168">
    <property type="entry name" value="PUTATIVE MEMBRANE PROTEIN YPFJ"/>
    <property type="match status" value="1"/>
</dbReference>
<evidence type="ECO:0000256" key="1">
    <source>
        <dbReference type="ARBA" id="ARBA00004167"/>
    </source>
</evidence>
<protein>
    <submittedName>
        <fullName evidence="6">Neutral zinc metallopeptidase</fullName>
    </submittedName>
</protein>
<dbReference type="SUPFAM" id="SSF55486">
    <property type="entry name" value="Metalloproteases ('zincins'), catalytic domain"/>
    <property type="match status" value="1"/>
</dbReference>
<dbReference type="RefSeq" id="WP_344048839.1">
    <property type="nucleotide sequence ID" value="NZ_BAAAPB010000008.1"/>
</dbReference>
<evidence type="ECO:0000313" key="7">
    <source>
        <dbReference type="Proteomes" id="UP001500571"/>
    </source>
</evidence>
<comment type="caution">
    <text evidence="6">The sequence shown here is derived from an EMBL/GenBank/DDBJ whole genome shotgun (WGS) entry which is preliminary data.</text>
</comment>
<dbReference type="InterPro" id="IPR007343">
    <property type="entry name" value="Uncharacterised_pept_Zn_put"/>
</dbReference>
<evidence type="ECO:0000256" key="2">
    <source>
        <dbReference type="ARBA" id="ARBA00022692"/>
    </source>
</evidence>
<evidence type="ECO:0000256" key="3">
    <source>
        <dbReference type="ARBA" id="ARBA00022989"/>
    </source>
</evidence>
<feature type="compositionally biased region" description="Basic and acidic residues" evidence="5">
    <location>
        <begin position="7"/>
        <end position="16"/>
    </location>
</feature>
<evidence type="ECO:0000256" key="5">
    <source>
        <dbReference type="SAM" id="MobiDB-lite"/>
    </source>
</evidence>
<proteinExistence type="predicted"/>